<dbReference type="EMBL" id="CP001860">
    <property type="protein sequence ID" value="ADB59698.1"/>
    <property type="molecule type" value="Genomic_DNA"/>
</dbReference>
<organism evidence="1 2">
    <name type="scientific">Haloterrigena turkmenica (strain ATCC 51198 / DSM 5511 / JCM 9101 / NCIMB 13204 / VKM B-1734 / 4k)</name>
    <name type="common">Halococcus turkmenicus</name>
    <dbReference type="NCBI Taxonomy" id="543526"/>
    <lineage>
        <taxon>Archaea</taxon>
        <taxon>Methanobacteriati</taxon>
        <taxon>Methanobacteriota</taxon>
        <taxon>Stenosarchaea group</taxon>
        <taxon>Halobacteria</taxon>
        <taxon>Halobacteriales</taxon>
        <taxon>Natrialbaceae</taxon>
        <taxon>Haloterrigena</taxon>
    </lineage>
</organism>
<dbReference type="KEGG" id="htu:Htur_0802"/>
<dbReference type="AlphaFoldDB" id="D2RX86"/>
<gene>
    <name evidence="1" type="ordered locus">Htur_0802</name>
</gene>
<keyword evidence="2" id="KW-1185">Reference proteome</keyword>
<dbReference type="Proteomes" id="UP000001903">
    <property type="component" value="Chromosome"/>
</dbReference>
<sequence length="63" mass="6906">MTGHRQSQETGEPATDEWEKVAAQCRDCEAVYSAWVLADGTVQPIGRKDGCRCGSSEFEALSR</sequence>
<dbReference type="eggNOG" id="arCOG10930">
    <property type="taxonomic scope" value="Archaea"/>
</dbReference>
<protein>
    <submittedName>
        <fullName evidence="1">Uncharacterized protein</fullName>
    </submittedName>
</protein>
<accession>D2RX86</accession>
<reference evidence="1 2" key="1">
    <citation type="journal article" date="2010" name="Stand. Genomic Sci.">
        <title>Complete genome sequence of Haloterrigena turkmenica type strain (4k).</title>
        <authorList>
            <person name="Saunders E."/>
            <person name="Tindall B.J."/>
            <person name="Fahnrich R."/>
            <person name="Lapidus A."/>
            <person name="Copeland A."/>
            <person name="Del Rio T.G."/>
            <person name="Lucas S."/>
            <person name="Chen F."/>
            <person name="Tice H."/>
            <person name="Cheng J.F."/>
            <person name="Han C."/>
            <person name="Detter J.C."/>
            <person name="Bruce D."/>
            <person name="Goodwin L."/>
            <person name="Chain P."/>
            <person name="Pitluck S."/>
            <person name="Pati A."/>
            <person name="Ivanova N."/>
            <person name="Mavromatis K."/>
            <person name="Chen A."/>
            <person name="Palaniappan K."/>
            <person name="Land M."/>
            <person name="Hauser L."/>
            <person name="Chang Y.J."/>
            <person name="Jeffries C.D."/>
            <person name="Brettin T."/>
            <person name="Rohde M."/>
            <person name="Goker M."/>
            <person name="Bristow J."/>
            <person name="Eisen J.A."/>
            <person name="Markowitz V."/>
            <person name="Hugenholtz P."/>
            <person name="Klenk H.P."/>
            <person name="Kyrpides N.C."/>
        </authorList>
    </citation>
    <scope>NUCLEOTIDE SEQUENCE [LARGE SCALE GENOMIC DNA]</scope>
    <source>
        <strain evidence="2">ATCC 51198 / DSM 5511 / JCM 9101 / NCIMB 13204 / VKM B-1734 / 4k</strain>
    </source>
</reference>
<dbReference type="GeneID" id="8741385"/>
<proteinExistence type="predicted"/>
<evidence type="ECO:0000313" key="1">
    <source>
        <dbReference type="EMBL" id="ADB59698.1"/>
    </source>
</evidence>
<name>D2RX86_HALTV</name>
<dbReference type="OrthoDB" id="257177at2157"/>
<evidence type="ECO:0000313" key="2">
    <source>
        <dbReference type="Proteomes" id="UP000001903"/>
    </source>
</evidence>
<dbReference type="RefSeq" id="WP_012942014.1">
    <property type="nucleotide sequence ID" value="NC_013743.1"/>
</dbReference>
<dbReference type="HOGENOM" id="CLU_2784206_0_0_2"/>